<sequence>MRMNGVKQHNKQDCGIACLATIFKYYGVNISMVELREEAKVDQNGSNILSLIETAKKYNFEADAFKGNYVDLLDFMNSSTNVGPFIAHVITKNLEAHYIVINKVEANRVSIFDPGDGNKIISVEEFKELWTGYIITVFPGMNFNKINNNKKSKVKYYKLIIENRNKVFVILTVSIIMAFFSIFTSFVYRKIIDEFIIGKSLGSSGIQIDGFREQFNLLFNSMNRLFILFLLVTLVNIIFNLIKNFFILKLSLNIDKYLISNFFNKLVKLPLSFFYSIDTGEIVSRFQDITDIRMLLSSSGISMIINSLLLVVASLILININVQLFLLTMVMVILYLVIIFLYKNSIRTESINLKKNYTEVISQIKESSDGIITIKSTSSEEKKISKFSKILSDFLKSNYRLGKLQVTLNVKVDAIDTIGTLLILWIGSNLVISGVMTLGDLILFEMLLTYFMSPIKSIIAIVPQFQQVIVSIDRINDVLDANTEFNNQNVIKCKDKLIENLFYTISIENVSFAYGYRNNILDNINFQFTRGKSFGIVGDSGSGKSTFIKLLTALEVPTSGEIKCNTVDIKDVPLDYLRKKIIYVSQDTFLFKGSIQSNLTIGCDEVKQEELDIICYECGLFDMFGGGESIYDFIVGENAQNLSGGQKQRIAIVRALIMKPSVLILDEAFSQLDAYSTNKIMNYISDVMNEKIVIHISHNKNLLEKCDEILSINGGSLVSIKN</sequence>
<dbReference type="Pfam" id="PF00005">
    <property type="entry name" value="ABC_tran"/>
    <property type="match status" value="1"/>
</dbReference>
<dbReference type="InterPro" id="IPR011527">
    <property type="entry name" value="ABC1_TM_dom"/>
</dbReference>
<dbReference type="AlphaFoldDB" id="A0A4S3B278"/>
<evidence type="ECO:0000313" key="14">
    <source>
        <dbReference type="Proteomes" id="UP000310506"/>
    </source>
</evidence>
<dbReference type="OrthoDB" id="9762778at2"/>
<evidence type="ECO:0000256" key="7">
    <source>
        <dbReference type="ARBA" id="ARBA00022989"/>
    </source>
</evidence>
<dbReference type="Gene3D" id="3.90.70.10">
    <property type="entry name" value="Cysteine proteinases"/>
    <property type="match status" value="1"/>
</dbReference>
<dbReference type="Gene3D" id="3.40.50.300">
    <property type="entry name" value="P-loop containing nucleotide triphosphate hydrolases"/>
    <property type="match status" value="1"/>
</dbReference>
<evidence type="ECO:0000256" key="2">
    <source>
        <dbReference type="ARBA" id="ARBA00022692"/>
    </source>
</evidence>
<comment type="subcellular location">
    <subcellularLocation>
        <location evidence="1">Cell membrane</location>
        <topology evidence="1">Multi-pass membrane protein</topology>
    </subcellularLocation>
</comment>
<dbReference type="InterPro" id="IPR005074">
    <property type="entry name" value="Peptidase_C39"/>
</dbReference>
<dbReference type="PROSITE" id="PS00211">
    <property type="entry name" value="ABC_TRANSPORTER_1"/>
    <property type="match status" value="1"/>
</dbReference>
<feature type="transmembrane region" description="Helical" evidence="9">
    <location>
        <begin position="167"/>
        <end position="188"/>
    </location>
</feature>
<feature type="transmembrane region" description="Helical" evidence="9">
    <location>
        <begin position="430"/>
        <end position="452"/>
    </location>
</feature>
<dbReference type="InterPro" id="IPR003439">
    <property type="entry name" value="ABC_transporter-like_ATP-bd"/>
</dbReference>
<keyword evidence="4" id="KW-0378">Hydrolase</keyword>
<dbReference type="EMBL" id="SDGV01000022">
    <property type="protein sequence ID" value="THB60498.1"/>
    <property type="molecule type" value="Genomic_DNA"/>
</dbReference>
<evidence type="ECO:0000256" key="9">
    <source>
        <dbReference type="SAM" id="Phobius"/>
    </source>
</evidence>
<feature type="transmembrane region" description="Helical" evidence="9">
    <location>
        <begin position="324"/>
        <end position="342"/>
    </location>
</feature>
<dbReference type="GO" id="GO:0016887">
    <property type="term" value="F:ATP hydrolysis activity"/>
    <property type="evidence" value="ECO:0007669"/>
    <property type="project" value="InterPro"/>
</dbReference>
<dbReference type="PROSITE" id="PS50990">
    <property type="entry name" value="PEPTIDASE_C39"/>
    <property type="match status" value="1"/>
</dbReference>
<dbReference type="SMART" id="SM00382">
    <property type="entry name" value="AAA"/>
    <property type="match status" value="1"/>
</dbReference>
<evidence type="ECO:0000313" key="13">
    <source>
        <dbReference type="EMBL" id="THB60498.1"/>
    </source>
</evidence>
<dbReference type="SUPFAM" id="SSF52540">
    <property type="entry name" value="P-loop containing nucleoside triphosphate hydrolases"/>
    <property type="match status" value="1"/>
</dbReference>
<dbReference type="GO" id="GO:0015421">
    <property type="term" value="F:ABC-type oligopeptide transporter activity"/>
    <property type="evidence" value="ECO:0007669"/>
    <property type="project" value="TreeGrafter"/>
</dbReference>
<dbReference type="Proteomes" id="UP000310506">
    <property type="component" value="Unassembled WGS sequence"/>
</dbReference>
<dbReference type="InterPro" id="IPR003593">
    <property type="entry name" value="AAA+_ATPase"/>
</dbReference>
<keyword evidence="5" id="KW-0788">Thiol protease</keyword>
<evidence type="ECO:0000256" key="1">
    <source>
        <dbReference type="ARBA" id="ARBA00004651"/>
    </source>
</evidence>
<dbReference type="GO" id="GO:0005524">
    <property type="term" value="F:ATP binding"/>
    <property type="evidence" value="ECO:0007669"/>
    <property type="project" value="UniProtKB-KW"/>
</dbReference>
<dbReference type="PANTHER" id="PTHR43394">
    <property type="entry name" value="ATP-DEPENDENT PERMEASE MDL1, MITOCHONDRIAL"/>
    <property type="match status" value="1"/>
</dbReference>
<organism evidence="13 14">
    <name type="scientific">Vagococcus silagei</name>
    <dbReference type="NCBI Taxonomy" id="2508885"/>
    <lineage>
        <taxon>Bacteria</taxon>
        <taxon>Bacillati</taxon>
        <taxon>Bacillota</taxon>
        <taxon>Bacilli</taxon>
        <taxon>Lactobacillales</taxon>
        <taxon>Enterococcaceae</taxon>
        <taxon>Vagococcus</taxon>
    </lineage>
</organism>
<dbReference type="PROSITE" id="PS50893">
    <property type="entry name" value="ABC_TRANSPORTER_2"/>
    <property type="match status" value="1"/>
</dbReference>
<evidence type="ECO:0000256" key="3">
    <source>
        <dbReference type="ARBA" id="ARBA00022741"/>
    </source>
</evidence>
<keyword evidence="3" id="KW-0547">Nucleotide-binding</keyword>
<gene>
    <name evidence="13" type="ORF">ESZ54_09735</name>
</gene>
<dbReference type="CDD" id="cd18570">
    <property type="entry name" value="ABC_6TM_PCAT1_LagD_like"/>
    <property type="match status" value="1"/>
</dbReference>
<keyword evidence="8 9" id="KW-0472">Membrane</keyword>
<dbReference type="GO" id="GO:0005886">
    <property type="term" value="C:plasma membrane"/>
    <property type="evidence" value="ECO:0007669"/>
    <property type="project" value="UniProtKB-SubCell"/>
</dbReference>
<keyword evidence="7 9" id="KW-1133">Transmembrane helix</keyword>
<evidence type="ECO:0000256" key="4">
    <source>
        <dbReference type="ARBA" id="ARBA00022801"/>
    </source>
</evidence>
<dbReference type="GO" id="GO:0008234">
    <property type="term" value="F:cysteine-type peptidase activity"/>
    <property type="evidence" value="ECO:0007669"/>
    <property type="project" value="UniProtKB-KW"/>
</dbReference>
<keyword evidence="5" id="KW-0645">Protease</keyword>
<dbReference type="InterPro" id="IPR017871">
    <property type="entry name" value="ABC_transporter-like_CS"/>
</dbReference>
<protein>
    <submittedName>
        <fullName evidence="13">Peptidase domain-containing ABC transporter</fullName>
    </submittedName>
</protein>
<dbReference type="CDD" id="cd03228">
    <property type="entry name" value="ABCC_MRP_Like"/>
    <property type="match status" value="1"/>
</dbReference>
<evidence type="ECO:0000259" key="11">
    <source>
        <dbReference type="PROSITE" id="PS50929"/>
    </source>
</evidence>
<dbReference type="Pfam" id="PF03412">
    <property type="entry name" value="Peptidase_C39"/>
    <property type="match status" value="1"/>
</dbReference>
<feature type="domain" description="ABC transmembrane type-1" evidence="11">
    <location>
        <begin position="168"/>
        <end position="467"/>
    </location>
</feature>
<dbReference type="Gene3D" id="1.20.1560.10">
    <property type="entry name" value="ABC transporter type 1, transmembrane domain"/>
    <property type="match status" value="1"/>
</dbReference>
<evidence type="ECO:0000259" key="12">
    <source>
        <dbReference type="PROSITE" id="PS50990"/>
    </source>
</evidence>
<dbReference type="PROSITE" id="PS50929">
    <property type="entry name" value="ABC_TM1F"/>
    <property type="match status" value="1"/>
</dbReference>
<reference evidence="13 14" key="1">
    <citation type="submission" date="2019-01" db="EMBL/GenBank/DDBJ databases">
        <title>Vagococcus silagei sp. nov. isolated from brewer's grain.</title>
        <authorList>
            <person name="Guu J.-R."/>
        </authorList>
    </citation>
    <scope>NUCLEOTIDE SEQUENCE [LARGE SCALE GENOMIC DNA]</scope>
    <source>
        <strain evidence="13 14">2B-2</strain>
    </source>
</reference>
<evidence type="ECO:0000256" key="8">
    <source>
        <dbReference type="ARBA" id="ARBA00023136"/>
    </source>
</evidence>
<dbReference type="PANTHER" id="PTHR43394:SF1">
    <property type="entry name" value="ATP-BINDING CASSETTE SUB-FAMILY B MEMBER 10, MITOCHONDRIAL"/>
    <property type="match status" value="1"/>
</dbReference>
<feature type="transmembrane region" description="Helical" evidence="9">
    <location>
        <begin position="294"/>
        <end position="318"/>
    </location>
</feature>
<feature type="transmembrane region" description="Helical" evidence="9">
    <location>
        <begin position="225"/>
        <end position="242"/>
    </location>
</feature>
<dbReference type="Pfam" id="PF00664">
    <property type="entry name" value="ABC_membrane"/>
    <property type="match status" value="1"/>
</dbReference>
<keyword evidence="14" id="KW-1185">Reference proteome</keyword>
<dbReference type="GO" id="GO:0006508">
    <property type="term" value="P:proteolysis"/>
    <property type="evidence" value="ECO:0007669"/>
    <property type="project" value="InterPro"/>
</dbReference>
<dbReference type="SUPFAM" id="SSF90123">
    <property type="entry name" value="ABC transporter transmembrane region"/>
    <property type="match status" value="1"/>
</dbReference>
<evidence type="ECO:0000259" key="10">
    <source>
        <dbReference type="PROSITE" id="PS50893"/>
    </source>
</evidence>
<evidence type="ECO:0000256" key="5">
    <source>
        <dbReference type="ARBA" id="ARBA00022807"/>
    </source>
</evidence>
<keyword evidence="2 9" id="KW-0812">Transmembrane</keyword>
<dbReference type="InterPro" id="IPR027417">
    <property type="entry name" value="P-loop_NTPase"/>
</dbReference>
<name>A0A4S3B278_9ENTE</name>
<proteinExistence type="predicted"/>
<accession>A0A4S3B278</accession>
<dbReference type="InterPro" id="IPR036640">
    <property type="entry name" value="ABC1_TM_sf"/>
</dbReference>
<feature type="domain" description="ABC transporter" evidence="10">
    <location>
        <begin position="505"/>
        <end position="720"/>
    </location>
</feature>
<feature type="domain" description="Peptidase C39" evidence="12">
    <location>
        <begin position="8"/>
        <end position="137"/>
    </location>
</feature>
<comment type="caution">
    <text evidence="13">The sequence shown here is derived from an EMBL/GenBank/DDBJ whole genome shotgun (WGS) entry which is preliminary data.</text>
</comment>
<keyword evidence="6" id="KW-0067">ATP-binding</keyword>
<evidence type="ECO:0000256" key="6">
    <source>
        <dbReference type="ARBA" id="ARBA00022840"/>
    </source>
</evidence>
<dbReference type="InterPro" id="IPR039421">
    <property type="entry name" value="Type_1_exporter"/>
</dbReference>